<dbReference type="GO" id="GO:0009117">
    <property type="term" value="P:nucleotide metabolic process"/>
    <property type="evidence" value="ECO:0007669"/>
    <property type="project" value="TreeGrafter"/>
</dbReference>
<dbReference type="PANTHER" id="PTHR46648:SF1">
    <property type="entry name" value="ADENOSINE 5'-MONOPHOSPHORAMIDASE HNT1"/>
    <property type="match status" value="1"/>
</dbReference>
<dbReference type="SUPFAM" id="SSF54197">
    <property type="entry name" value="HIT-like"/>
    <property type="match status" value="1"/>
</dbReference>
<gene>
    <name evidence="5" type="ORF">SAMN04487993_100932</name>
</gene>
<feature type="active site" description="Tele-AMP-histidine intermediate" evidence="1">
    <location>
        <position position="95"/>
    </location>
</feature>
<evidence type="ECO:0000313" key="5">
    <source>
        <dbReference type="EMBL" id="SDI72790.1"/>
    </source>
</evidence>
<dbReference type="RefSeq" id="WP_089847101.1">
    <property type="nucleotide sequence ID" value="NZ_FNEJ01000009.1"/>
</dbReference>
<reference evidence="5 6" key="1">
    <citation type="submission" date="2016-10" db="EMBL/GenBank/DDBJ databases">
        <authorList>
            <person name="de Groot N.N."/>
        </authorList>
    </citation>
    <scope>NUCLEOTIDE SEQUENCE [LARGE SCALE GENOMIC DNA]</scope>
    <source>
        <strain evidence="5 6">DSM 26424</strain>
    </source>
</reference>
<sequence length="145" mass="16177">MFPDCLFCDILSGRSPAEVICRSRSHLVMADPAPIRPGHLLVLPRHHCACFEDLSPVLAGGLMRLGQTMARLLKAEYDVPRVGFVITGHDVPHVHAHLVPMVEPTDITSRRYIPLDEVPFALPPRAPRTEIADTAERLRTRFELA</sequence>
<accession>A0A1G8MZM7</accession>
<evidence type="ECO:0000256" key="2">
    <source>
        <dbReference type="PIRSR" id="PIRSR601310-3"/>
    </source>
</evidence>
<dbReference type="Proteomes" id="UP000199093">
    <property type="component" value="Unassembled WGS sequence"/>
</dbReference>
<dbReference type="EMBL" id="FNEJ01000009">
    <property type="protein sequence ID" value="SDI72790.1"/>
    <property type="molecule type" value="Genomic_DNA"/>
</dbReference>
<dbReference type="AlphaFoldDB" id="A0A1G8MZM7"/>
<dbReference type="PRINTS" id="PR00332">
    <property type="entry name" value="HISTRIAD"/>
</dbReference>
<protein>
    <submittedName>
        <fullName evidence="5">Histidine triad (HIT) family protein</fullName>
    </submittedName>
</protein>
<organism evidence="5 6">
    <name type="scientific">Salipiger marinus</name>
    <dbReference type="NCBI Taxonomy" id="555512"/>
    <lineage>
        <taxon>Bacteria</taxon>
        <taxon>Pseudomonadati</taxon>
        <taxon>Pseudomonadota</taxon>
        <taxon>Alphaproteobacteria</taxon>
        <taxon>Rhodobacterales</taxon>
        <taxon>Roseobacteraceae</taxon>
        <taxon>Salipiger</taxon>
    </lineage>
</organism>
<evidence type="ECO:0000259" key="4">
    <source>
        <dbReference type="PROSITE" id="PS51084"/>
    </source>
</evidence>
<dbReference type="GO" id="GO:0003824">
    <property type="term" value="F:catalytic activity"/>
    <property type="evidence" value="ECO:0007669"/>
    <property type="project" value="InterPro"/>
</dbReference>
<keyword evidence="6" id="KW-1185">Reference proteome</keyword>
<feature type="short sequence motif" description="Histidine triad motif" evidence="2 3">
    <location>
        <begin position="93"/>
        <end position="97"/>
    </location>
</feature>
<evidence type="ECO:0000256" key="1">
    <source>
        <dbReference type="PIRSR" id="PIRSR601310-1"/>
    </source>
</evidence>
<dbReference type="PROSITE" id="PS51084">
    <property type="entry name" value="HIT_2"/>
    <property type="match status" value="1"/>
</dbReference>
<dbReference type="InterPro" id="IPR036265">
    <property type="entry name" value="HIT-like_sf"/>
</dbReference>
<dbReference type="InterPro" id="IPR001310">
    <property type="entry name" value="Histidine_triad_HIT"/>
</dbReference>
<dbReference type="STRING" id="555512.SAMN04487993_100932"/>
<dbReference type="InterPro" id="IPR011146">
    <property type="entry name" value="HIT-like"/>
</dbReference>
<evidence type="ECO:0000256" key="3">
    <source>
        <dbReference type="PROSITE-ProRule" id="PRU00464"/>
    </source>
</evidence>
<name>A0A1G8MZM7_9RHOB</name>
<evidence type="ECO:0000313" key="6">
    <source>
        <dbReference type="Proteomes" id="UP000199093"/>
    </source>
</evidence>
<proteinExistence type="predicted"/>
<feature type="domain" description="HIT" evidence="4">
    <location>
        <begin position="6"/>
        <end position="109"/>
    </location>
</feature>
<dbReference type="Pfam" id="PF01230">
    <property type="entry name" value="HIT"/>
    <property type="match status" value="1"/>
</dbReference>
<dbReference type="PANTHER" id="PTHR46648">
    <property type="entry name" value="HIT FAMILY PROTEIN 1"/>
    <property type="match status" value="1"/>
</dbReference>
<dbReference type="OrthoDB" id="9784774at2"/>
<dbReference type="Gene3D" id="3.30.428.10">
    <property type="entry name" value="HIT-like"/>
    <property type="match status" value="1"/>
</dbReference>